<organism evidence="1">
    <name type="scientific">marine sediment metagenome</name>
    <dbReference type="NCBI Taxonomy" id="412755"/>
    <lineage>
        <taxon>unclassified sequences</taxon>
        <taxon>metagenomes</taxon>
        <taxon>ecological metagenomes</taxon>
    </lineage>
</organism>
<comment type="caution">
    <text evidence="1">The sequence shown here is derived from an EMBL/GenBank/DDBJ whole genome shotgun (WGS) entry which is preliminary data.</text>
</comment>
<sequence length="35" mass="4043">IQVENLETSTIQGNRTICPLCHEETLVENRNMINE</sequence>
<dbReference type="AlphaFoldDB" id="A0A0F9AE84"/>
<accession>A0A0F9AE84</accession>
<feature type="non-terminal residue" evidence="1">
    <location>
        <position position="1"/>
    </location>
</feature>
<evidence type="ECO:0000313" key="1">
    <source>
        <dbReference type="EMBL" id="KKK76794.1"/>
    </source>
</evidence>
<dbReference type="EMBL" id="LAZR01055253">
    <property type="protein sequence ID" value="KKK76794.1"/>
    <property type="molecule type" value="Genomic_DNA"/>
</dbReference>
<gene>
    <name evidence="1" type="ORF">LCGC14_2860080</name>
</gene>
<reference evidence="1" key="1">
    <citation type="journal article" date="2015" name="Nature">
        <title>Complex archaea that bridge the gap between prokaryotes and eukaryotes.</title>
        <authorList>
            <person name="Spang A."/>
            <person name="Saw J.H."/>
            <person name="Jorgensen S.L."/>
            <person name="Zaremba-Niedzwiedzka K."/>
            <person name="Martijn J."/>
            <person name="Lind A.E."/>
            <person name="van Eijk R."/>
            <person name="Schleper C."/>
            <person name="Guy L."/>
            <person name="Ettema T.J."/>
        </authorList>
    </citation>
    <scope>NUCLEOTIDE SEQUENCE</scope>
</reference>
<protein>
    <submittedName>
        <fullName evidence="1">Uncharacterized protein</fullName>
    </submittedName>
</protein>
<proteinExistence type="predicted"/>
<name>A0A0F9AE84_9ZZZZ</name>